<evidence type="ECO:0000256" key="1">
    <source>
        <dbReference type="SAM" id="Phobius"/>
    </source>
</evidence>
<accession>A0ABV9YMJ0</accession>
<dbReference type="RefSeq" id="WP_378037467.1">
    <property type="nucleotide sequence ID" value="NZ_JBHSIV010000020.1"/>
</dbReference>
<keyword evidence="1" id="KW-0812">Transmembrane</keyword>
<organism evidence="2 3">
    <name type="scientific">Actinomycetospora atypica</name>
    <dbReference type="NCBI Taxonomy" id="1290095"/>
    <lineage>
        <taxon>Bacteria</taxon>
        <taxon>Bacillati</taxon>
        <taxon>Actinomycetota</taxon>
        <taxon>Actinomycetes</taxon>
        <taxon>Pseudonocardiales</taxon>
        <taxon>Pseudonocardiaceae</taxon>
        <taxon>Actinomycetospora</taxon>
    </lineage>
</organism>
<proteinExistence type="predicted"/>
<keyword evidence="1" id="KW-1133">Transmembrane helix</keyword>
<keyword evidence="1" id="KW-0472">Membrane</keyword>
<dbReference type="EMBL" id="JBHSIV010000020">
    <property type="protein sequence ID" value="MFC5064118.1"/>
    <property type="molecule type" value="Genomic_DNA"/>
</dbReference>
<feature type="transmembrane region" description="Helical" evidence="1">
    <location>
        <begin position="12"/>
        <end position="32"/>
    </location>
</feature>
<evidence type="ECO:0000313" key="3">
    <source>
        <dbReference type="Proteomes" id="UP001595947"/>
    </source>
</evidence>
<comment type="caution">
    <text evidence="2">The sequence shown here is derived from an EMBL/GenBank/DDBJ whole genome shotgun (WGS) entry which is preliminary data.</text>
</comment>
<reference evidence="3" key="1">
    <citation type="journal article" date="2019" name="Int. J. Syst. Evol. Microbiol.">
        <title>The Global Catalogue of Microorganisms (GCM) 10K type strain sequencing project: providing services to taxonomists for standard genome sequencing and annotation.</title>
        <authorList>
            <consortium name="The Broad Institute Genomics Platform"/>
            <consortium name="The Broad Institute Genome Sequencing Center for Infectious Disease"/>
            <person name="Wu L."/>
            <person name="Ma J."/>
        </authorList>
    </citation>
    <scope>NUCLEOTIDE SEQUENCE [LARGE SCALE GENOMIC DNA]</scope>
    <source>
        <strain evidence="3">CGMCC 4.7093</strain>
    </source>
</reference>
<gene>
    <name evidence="2" type="ORF">ACFPBZ_17990</name>
</gene>
<name>A0ABV9YMJ0_9PSEU</name>
<keyword evidence="3" id="KW-1185">Reference proteome</keyword>
<protein>
    <submittedName>
        <fullName evidence="2">Uncharacterized protein</fullName>
    </submittedName>
</protein>
<dbReference type="Proteomes" id="UP001595947">
    <property type="component" value="Unassembled WGS sequence"/>
</dbReference>
<evidence type="ECO:0000313" key="2">
    <source>
        <dbReference type="EMBL" id="MFC5064118.1"/>
    </source>
</evidence>
<sequence length="52" mass="5769">MTGPPRHISLFRWALVVAVLVALVVTAAVLPWNEVLTTLDPWVDGLRRDESS</sequence>